<dbReference type="RefSeq" id="WP_093651086.1">
    <property type="nucleotide sequence ID" value="NZ_CTEN01000004.1"/>
</dbReference>
<dbReference type="OrthoDB" id="3034879at2"/>
<name>A0A0E4H643_9STRE</name>
<organism evidence="1 2">
    <name type="scientific">Streptococcus varani</name>
    <dbReference type="NCBI Taxonomy" id="1608583"/>
    <lineage>
        <taxon>Bacteria</taxon>
        <taxon>Bacillati</taxon>
        <taxon>Bacillota</taxon>
        <taxon>Bacilli</taxon>
        <taxon>Lactobacillales</taxon>
        <taxon>Streptococcaceae</taxon>
        <taxon>Streptococcus</taxon>
    </lineage>
</organism>
<gene>
    <name evidence="1" type="ORF">BN1356_01891</name>
</gene>
<protein>
    <recommendedName>
        <fullName evidence="3">SseB protein N-terminal domain-containing protein</fullName>
    </recommendedName>
</protein>
<dbReference type="AlphaFoldDB" id="A0A0E4H643"/>
<dbReference type="Proteomes" id="UP000198604">
    <property type="component" value="Unassembled WGS sequence"/>
</dbReference>
<dbReference type="EMBL" id="CTEN01000004">
    <property type="protein sequence ID" value="CQR25546.1"/>
    <property type="molecule type" value="Genomic_DNA"/>
</dbReference>
<evidence type="ECO:0000313" key="1">
    <source>
        <dbReference type="EMBL" id="CQR25546.1"/>
    </source>
</evidence>
<keyword evidence="2" id="KW-1185">Reference proteome</keyword>
<accession>A0A0E4H643</accession>
<evidence type="ECO:0000313" key="2">
    <source>
        <dbReference type="Proteomes" id="UP000198604"/>
    </source>
</evidence>
<sequence length="206" mass="23576">MNHVIEALKNELRDSQEVKGDWQIPYRNLMRELFRQDCLFIALSKEDYKPDSKSSTPLISTKDFNGLPALYIFSDRSLASNWMAHYKHFTEDESYGLIGTIRKENQFSSLFQLAQLMGAEKIMLDEGASFVGMDLKYFIEVNAIDKDSIGMPVDQKQVQDILNQNDQINITLPLISALPIAANQDQLPLEGQSKKEKSFFKKLFGK</sequence>
<proteinExistence type="predicted"/>
<evidence type="ECO:0008006" key="3">
    <source>
        <dbReference type="Google" id="ProtNLM"/>
    </source>
</evidence>
<reference evidence="2" key="1">
    <citation type="submission" date="2015-03" db="EMBL/GenBank/DDBJ databases">
        <authorList>
            <person name="Urmite Genomes"/>
        </authorList>
    </citation>
    <scope>NUCLEOTIDE SEQUENCE [LARGE SCALE GENOMIC DNA]</scope>
    <source>
        <strain evidence="2">FF10</strain>
    </source>
</reference>